<dbReference type="InterPro" id="IPR032524">
    <property type="entry name" value="ABC_tran_C"/>
</dbReference>
<dbReference type="PROSITE" id="PS50893">
    <property type="entry name" value="ABC_TRANSPORTER_2"/>
    <property type="match status" value="2"/>
</dbReference>
<feature type="binding site" evidence="11">
    <location>
        <begin position="385"/>
        <end position="392"/>
    </location>
    <ligand>
        <name>ATP</name>
        <dbReference type="ChEBI" id="CHEBI:30616"/>
        <label>2</label>
    </ligand>
</feature>
<feature type="domain" description="ABC transporter" evidence="13">
    <location>
        <begin position="39"/>
        <end position="285"/>
    </location>
</feature>
<keyword evidence="1 11" id="KW-0963">Cytoplasm</keyword>
<dbReference type="InterPro" id="IPR003593">
    <property type="entry name" value="AAA+_ATPase"/>
</dbReference>
<keyword evidence="4 11" id="KW-0227">DNA damage</keyword>
<comment type="catalytic activity">
    <reaction evidence="9 11">
        <text>ATP + H2O = ADP + phosphate + H(+)</text>
        <dbReference type="Rhea" id="RHEA:13065"/>
        <dbReference type="ChEBI" id="CHEBI:15377"/>
        <dbReference type="ChEBI" id="CHEBI:15378"/>
        <dbReference type="ChEBI" id="CHEBI:30616"/>
        <dbReference type="ChEBI" id="CHEBI:43474"/>
        <dbReference type="ChEBI" id="CHEBI:456216"/>
    </reaction>
</comment>
<evidence type="ECO:0000256" key="5">
    <source>
        <dbReference type="ARBA" id="ARBA00022801"/>
    </source>
</evidence>
<dbReference type="CDD" id="cd03221">
    <property type="entry name" value="ABCF_EF-3"/>
    <property type="match status" value="1"/>
</dbReference>
<dbReference type="EC" id="3.6.1.-" evidence="11"/>
<keyword evidence="7 11" id="KW-0238">DNA-binding</keyword>
<evidence type="ECO:0000256" key="9">
    <source>
        <dbReference type="ARBA" id="ARBA00049360"/>
    </source>
</evidence>
<dbReference type="Gene3D" id="1.10.287.380">
    <property type="entry name" value="Valyl-tRNA synthetase, C-terminal domain"/>
    <property type="match status" value="1"/>
</dbReference>
<keyword evidence="6 11" id="KW-0067">ATP-binding</keyword>
<dbReference type="InterPro" id="IPR003439">
    <property type="entry name" value="ABC_transporter-like_ATP-bd"/>
</dbReference>
<evidence type="ECO:0000256" key="4">
    <source>
        <dbReference type="ARBA" id="ARBA00022763"/>
    </source>
</evidence>
<dbReference type="InterPro" id="IPR017871">
    <property type="entry name" value="ABC_transporter-like_CS"/>
</dbReference>
<dbReference type="Pfam" id="PF00005">
    <property type="entry name" value="ABC_tran"/>
    <property type="match status" value="2"/>
</dbReference>
<evidence type="ECO:0000256" key="10">
    <source>
        <dbReference type="ARBA" id="ARBA00061478"/>
    </source>
</evidence>
<dbReference type="Pfam" id="PF12848">
    <property type="entry name" value="ABC_tran_Xtn"/>
    <property type="match status" value="1"/>
</dbReference>
<comment type="subcellular location">
    <subcellularLocation>
        <location evidence="11">Cytoplasm</location>
    </subcellularLocation>
    <text evidence="11">Associates with ribosomes.</text>
</comment>
<keyword evidence="2 11" id="KW-0677">Repeat</keyword>
<dbReference type="GO" id="GO:0005524">
    <property type="term" value="F:ATP binding"/>
    <property type="evidence" value="ECO:0007669"/>
    <property type="project" value="UniProtKB-UniRule"/>
</dbReference>
<dbReference type="Proteomes" id="UP000324282">
    <property type="component" value="Unassembled WGS sequence"/>
</dbReference>
<feature type="domain" description="ABC transporter" evidence="13">
    <location>
        <begin position="352"/>
        <end position="571"/>
    </location>
</feature>
<evidence type="ECO:0000256" key="12">
    <source>
        <dbReference type="SAM" id="MobiDB-lite"/>
    </source>
</evidence>
<dbReference type="SUPFAM" id="SSF52540">
    <property type="entry name" value="P-loop containing nucleoside triphosphate hydrolases"/>
    <property type="match status" value="2"/>
</dbReference>
<dbReference type="SMART" id="SM00382">
    <property type="entry name" value="AAA"/>
    <property type="match status" value="2"/>
</dbReference>
<evidence type="ECO:0000256" key="2">
    <source>
        <dbReference type="ARBA" id="ARBA00022737"/>
    </source>
</evidence>
<dbReference type="InterPro" id="IPR032781">
    <property type="entry name" value="ABC_tran_Xtn"/>
</dbReference>
<accession>A0A5S5BEX6</accession>
<evidence type="ECO:0000256" key="7">
    <source>
        <dbReference type="ARBA" id="ARBA00023125"/>
    </source>
</evidence>
<evidence type="ECO:0000256" key="6">
    <source>
        <dbReference type="ARBA" id="ARBA00022840"/>
    </source>
</evidence>
<dbReference type="InterPro" id="IPR043686">
    <property type="entry name" value="Uup"/>
</dbReference>
<reference evidence="14 15" key="1">
    <citation type="submission" date="2019-07" db="EMBL/GenBank/DDBJ databases">
        <title>Deep subsurface shale carbon reservoir microbial communities from Ohio and West Virginia, USA.</title>
        <authorList>
            <person name="Wrighton K."/>
        </authorList>
    </citation>
    <scope>NUCLEOTIDE SEQUENCE [LARGE SCALE GENOMIC DNA]</scope>
    <source>
        <strain evidence="14 15">NP_8Ht</strain>
    </source>
</reference>
<evidence type="ECO:0000256" key="8">
    <source>
        <dbReference type="ARBA" id="ARBA00023204"/>
    </source>
</evidence>
<dbReference type="GO" id="GO:0005737">
    <property type="term" value="C:cytoplasm"/>
    <property type="evidence" value="ECO:0007669"/>
    <property type="project" value="UniProtKB-SubCell"/>
</dbReference>
<dbReference type="FunFam" id="3.40.50.300:FF:000309">
    <property type="entry name" value="ABC transporter ATP-binding protein"/>
    <property type="match status" value="1"/>
</dbReference>
<dbReference type="FunFam" id="3.40.50.300:FF:000011">
    <property type="entry name" value="Putative ABC transporter ATP-binding component"/>
    <property type="match status" value="1"/>
</dbReference>
<dbReference type="EMBL" id="VNHQ01000012">
    <property type="protein sequence ID" value="TYP65605.1"/>
    <property type="molecule type" value="Genomic_DNA"/>
</dbReference>
<sequence length="670" mass="73971">MVGHNLFSSRLIGVLQSPTDRCLLLECAPCFPEIAMTLLKLTDVSLAYGNNPLLDGVSWQIARGERVCIIGRNGTGKSSMLSLVKGSQLPDDGEIWRAPGLKIGELPQELPVADERTVFDVVAEGLAGVGQLLADYHHLSQNIQNEADLDKLMHVQQELEAKDGWRLQQLVDSTLSRLQLPADKTLAELSGGWRRRVLLAQALVSEPDLLLLDEPTNHLDIGAIAWLEEALTGFNGAVLFITHDRAFLQNLATRILELDRGHMIDWNGDYASFLVHKEQQLAAEETANALFDKKLAQEEVWIRQGIKARRTRNEGRVRALKALRAERSERREHQGKANLQIDAAEKSGKQVIVVEHASFAHPGGESLIRDFSMVLQRGDRIGLLGANGTGKTTLLKLLLGDLQPTSGTVEAGTKLEVAYFDQLRHQLELEKTVVDNVAEGRDFITIDGQNRHVLSYLGDFLFSPQRARTPVKALSGGERARLLLAKLFSKPANLLVLDEPTNDLDVETLELLEEVLLGFQGTVLMVSHDRAFLDNVVTSTLVFEGNGVVREYVGGYQDWLRQGGSVKLLGVGEAKDGKESKSEATTAAAPRPAEPVPAKKKLSYKVQRELEALPGKIDAAEKSIAGLQEEMAQPTFYQQSAERTGETIAKLEEMQRELDELLERWAELEG</sequence>
<evidence type="ECO:0000256" key="1">
    <source>
        <dbReference type="ARBA" id="ARBA00022490"/>
    </source>
</evidence>
<evidence type="ECO:0000259" key="13">
    <source>
        <dbReference type="PROSITE" id="PS50893"/>
    </source>
</evidence>
<evidence type="ECO:0000313" key="15">
    <source>
        <dbReference type="Proteomes" id="UP000324282"/>
    </source>
</evidence>
<dbReference type="InterPro" id="IPR051309">
    <property type="entry name" value="ABCF_ATPase"/>
</dbReference>
<dbReference type="GO" id="GO:0003677">
    <property type="term" value="F:DNA binding"/>
    <property type="evidence" value="ECO:0007669"/>
    <property type="project" value="UniProtKB-UniRule"/>
</dbReference>
<dbReference type="GO" id="GO:0006281">
    <property type="term" value="P:DNA repair"/>
    <property type="evidence" value="ECO:0007669"/>
    <property type="project" value="UniProtKB-KW"/>
</dbReference>
<comment type="function">
    <text evidence="11">Probably plays a role in ribosome assembly or function. May be involved in resolution of branched DNA intermediates that result from template switching in postreplication gaps. Binds DNA and has ATPase activity.</text>
</comment>
<dbReference type="PANTHER" id="PTHR42855">
    <property type="entry name" value="ABC TRANSPORTER ATP-BINDING SUBUNIT"/>
    <property type="match status" value="1"/>
</dbReference>
<feature type="region of interest" description="Disordered" evidence="12">
    <location>
        <begin position="574"/>
        <end position="598"/>
    </location>
</feature>
<evidence type="ECO:0000256" key="3">
    <source>
        <dbReference type="ARBA" id="ARBA00022741"/>
    </source>
</evidence>
<feature type="binding site" evidence="11">
    <location>
        <begin position="71"/>
        <end position="78"/>
    </location>
    <ligand>
        <name>ATP</name>
        <dbReference type="ChEBI" id="CHEBI:30616"/>
        <label>1</label>
    </ligand>
</feature>
<proteinExistence type="inferred from homology"/>
<dbReference type="Pfam" id="PF16326">
    <property type="entry name" value="ABC_tran_CTD"/>
    <property type="match status" value="1"/>
</dbReference>
<evidence type="ECO:0000256" key="11">
    <source>
        <dbReference type="HAMAP-Rule" id="MF_00848"/>
    </source>
</evidence>
<comment type="similarity">
    <text evidence="10 11">Belongs to the ABC transporter superfamily. ABCF family. Uup subfamily.</text>
</comment>
<keyword evidence="8 11" id="KW-0234">DNA repair</keyword>
<keyword evidence="3 11" id="KW-0547">Nucleotide-binding</keyword>
<protein>
    <recommendedName>
        <fullName evidence="11">ATP-binding protein Uup</fullName>
        <ecNumber evidence="11">3.6.1.-</ecNumber>
    </recommendedName>
</protein>
<gene>
    <name evidence="11" type="primary">uup</name>
    <name evidence="14" type="ORF">A9A72_122743</name>
</gene>
<comment type="caution">
    <text evidence="14">The sequence shown here is derived from an EMBL/GenBank/DDBJ whole genome shotgun (WGS) entry which is preliminary data.</text>
</comment>
<dbReference type="AlphaFoldDB" id="A0A5S5BEX6"/>
<dbReference type="InterPro" id="IPR037118">
    <property type="entry name" value="Val-tRNA_synth_C_sf"/>
</dbReference>
<dbReference type="InterPro" id="IPR027417">
    <property type="entry name" value="P-loop_NTPase"/>
</dbReference>
<dbReference type="HAMAP" id="MF_00848">
    <property type="entry name" value="Uup"/>
    <property type="match status" value="1"/>
</dbReference>
<dbReference type="GO" id="GO:0016887">
    <property type="term" value="F:ATP hydrolysis activity"/>
    <property type="evidence" value="ECO:0007669"/>
    <property type="project" value="UniProtKB-UniRule"/>
</dbReference>
<organism evidence="14 15">
    <name type="scientific">Stutzerimonas stutzeri</name>
    <name type="common">Pseudomonas stutzeri</name>
    <dbReference type="NCBI Taxonomy" id="316"/>
    <lineage>
        <taxon>Bacteria</taxon>
        <taxon>Pseudomonadati</taxon>
        <taxon>Pseudomonadota</taxon>
        <taxon>Gammaproteobacteria</taxon>
        <taxon>Pseudomonadales</taxon>
        <taxon>Pseudomonadaceae</taxon>
        <taxon>Stutzerimonas</taxon>
    </lineage>
</organism>
<dbReference type="GO" id="GO:0043022">
    <property type="term" value="F:ribosome binding"/>
    <property type="evidence" value="ECO:0007669"/>
    <property type="project" value="UniProtKB-UniRule"/>
</dbReference>
<dbReference type="PANTHER" id="PTHR42855:SF1">
    <property type="entry name" value="ABC TRANSPORTER DOMAIN-CONTAINING PROTEIN"/>
    <property type="match status" value="1"/>
</dbReference>
<keyword evidence="5 11" id="KW-0378">Hydrolase</keyword>
<evidence type="ECO:0000313" key="14">
    <source>
        <dbReference type="EMBL" id="TYP65605.1"/>
    </source>
</evidence>
<dbReference type="Gene3D" id="3.40.50.300">
    <property type="entry name" value="P-loop containing nucleotide triphosphate hydrolases"/>
    <property type="match status" value="2"/>
</dbReference>
<dbReference type="PROSITE" id="PS00211">
    <property type="entry name" value="ABC_TRANSPORTER_1"/>
    <property type="match status" value="2"/>
</dbReference>
<name>A0A5S5BEX6_STUST</name>